<comment type="caution">
    <text evidence="1">The sequence shown here is derived from an EMBL/GenBank/DDBJ whole genome shotgun (WGS) entry which is preliminary data.</text>
</comment>
<name>A0AA88T5T5_TACVA</name>
<dbReference type="AlphaFoldDB" id="A0AA88T5T5"/>
<gene>
    <name evidence="1" type="ORF">Q7C36_003302</name>
</gene>
<reference evidence="1" key="1">
    <citation type="submission" date="2023-08" db="EMBL/GenBank/DDBJ databases">
        <title>Pelteobagrus vachellii genome.</title>
        <authorList>
            <person name="Liu H."/>
        </authorList>
    </citation>
    <scope>NUCLEOTIDE SEQUENCE</scope>
    <source>
        <strain evidence="1">PRFRI_2022a</strain>
        <tissue evidence="1">Muscle</tissue>
    </source>
</reference>
<dbReference type="EMBL" id="JAVHJS010000003">
    <property type="protein sequence ID" value="KAK2864148.1"/>
    <property type="molecule type" value="Genomic_DNA"/>
</dbReference>
<organism evidence="1 2">
    <name type="scientific">Tachysurus vachellii</name>
    <name type="common">Darkbarbel catfish</name>
    <name type="synonym">Pelteobagrus vachellii</name>
    <dbReference type="NCBI Taxonomy" id="175792"/>
    <lineage>
        <taxon>Eukaryota</taxon>
        <taxon>Metazoa</taxon>
        <taxon>Chordata</taxon>
        <taxon>Craniata</taxon>
        <taxon>Vertebrata</taxon>
        <taxon>Euteleostomi</taxon>
        <taxon>Actinopterygii</taxon>
        <taxon>Neopterygii</taxon>
        <taxon>Teleostei</taxon>
        <taxon>Ostariophysi</taxon>
        <taxon>Siluriformes</taxon>
        <taxon>Bagridae</taxon>
        <taxon>Tachysurus</taxon>
    </lineage>
</organism>
<evidence type="ECO:0000313" key="2">
    <source>
        <dbReference type="Proteomes" id="UP001187315"/>
    </source>
</evidence>
<evidence type="ECO:0000313" key="1">
    <source>
        <dbReference type="EMBL" id="KAK2864148.1"/>
    </source>
</evidence>
<sequence length="113" mass="12377">MVELCGVVESRAAHLTLSSLQIEGSARATTAPRGAAIDVTAKKKASRWIHYRKFPYTFCSQVGGAESAARRCLKSRETRCTLMTASRGAEVLQWRSEQSMLGAMLGFTPTFFS</sequence>
<proteinExistence type="predicted"/>
<accession>A0AA88T5T5</accession>
<keyword evidence="2" id="KW-1185">Reference proteome</keyword>
<protein>
    <submittedName>
        <fullName evidence="1">Uncharacterized protein</fullName>
    </submittedName>
</protein>
<dbReference type="Proteomes" id="UP001187315">
    <property type="component" value="Unassembled WGS sequence"/>
</dbReference>